<evidence type="ECO:0000256" key="1">
    <source>
        <dbReference type="ARBA" id="ARBA00022737"/>
    </source>
</evidence>
<dbReference type="Pfam" id="PF00013">
    <property type="entry name" value="KH_1"/>
    <property type="match status" value="1"/>
</dbReference>
<feature type="domain" description="K Homology" evidence="3">
    <location>
        <begin position="66"/>
        <end position="141"/>
    </location>
</feature>
<dbReference type="GO" id="GO:0003723">
    <property type="term" value="F:RNA binding"/>
    <property type="evidence" value="ECO:0007669"/>
    <property type="project" value="UniProtKB-UniRule"/>
</dbReference>
<evidence type="ECO:0000313" key="5">
    <source>
        <dbReference type="Proteomes" id="UP001177140"/>
    </source>
</evidence>
<organism evidence="4 5">
    <name type="scientific">Papaver nudicaule</name>
    <name type="common">Iceland poppy</name>
    <dbReference type="NCBI Taxonomy" id="74823"/>
    <lineage>
        <taxon>Eukaryota</taxon>
        <taxon>Viridiplantae</taxon>
        <taxon>Streptophyta</taxon>
        <taxon>Embryophyta</taxon>
        <taxon>Tracheophyta</taxon>
        <taxon>Spermatophyta</taxon>
        <taxon>Magnoliopsida</taxon>
        <taxon>Ranunculales</taxon>
        <taxon>Papaveraceae</taxon>
        <taxon>Papaveroideae</taxon>
        <taxon>Papaver</taxon>
    </lineage>
</organism>
<dbReference type="Gene3D" id="3.30.310.210">
    <property type="match status" value="1"/>
</dbReference>
<proteinExistence type="predicted"/>
<evidence type="ECO:0000256" key="2">
    <source>
        <dbReference type="PROSITE-ProRule" id="PRU00117"/>
    </source>
</evidence>
<dbReference type="PANTHER" id="PTHR10288">
    <property type="entry name" value="KH DOMAIN CONTAINING RNA BINDING PROTEIN"/>
    <property type="match status" value="1"/>
</dbReference>
<reference evidence="4" key="1">
    <citation type="submission" date="2022-03" db="EMBL/GenBank/DDBJ databases">
        <title>A functionally conserved STORR gene fusion in Papaver species that diverged 16.8 million years ago.</title>
        <authorList>
            <person name="Catania T."/>
        </authorList>
    </citation>
    <scope>NUCLEOTIDE SEQUENCE</scope>
    <source>
        <strain evidence="4">S-191538</strain>
    </source>
</reference>
<keyword evidence="5" id="KW-1185">Reference proteome</keyword>
<dbReference type="SMART" id="SM00322">
    <property type="entry name" value="KH"/>
    <property type="match status" value="1"/>
</dbReference>
<protein>
    <recommendedName>
        <fullName evidence="3">K Homology domain-containing protein</fullName>
    </recommendedName>
</protein>
<dbReference type="InterPro" id="IPR036612">
    <property type="entry name" value="KH_dom_type_1_sf"/>
</dbReference>
<keyword evidence="2" id="KW-0694">RNA-binding</keyword>
<dbReference type="InterPro" id="IPR004088">
    <property type="entry name" value="KH_dom_type_1"/>
</dbReference>
<dbReference type="EMBL" id="JAJJMA010152834">
    <property type="protein sequence ID" value="MCL7035060.1"/>
    <property type="molecule type" value="Genomic_DNA"/>
</dbReference>
<dbReference type="PROSITE" id="PS50084">
    <property type="entry name" value="KH_TYPE_1"/>
    <property type="match status" value="1"/>
</dbReference>
<dbReference type="Proteomes" id="UP001177140">
    <property type="component" value="Unassembled WGS sequence"/>
</dbReference>
<dbReference type="CDD" id="cd22460">
    <property type="entry name" value="KH-I_PEPPER_rpt2_like"/>
    <property type="match status" value="1"/>
</dbReference>
<accession>A0AA41V555</accession>
<name>A0AA41V555_PAPNU</name>
<dbReference type="AlphaFoldDB" id="A0AA41V555"/>
<dbReference type="InterPro" id="IPR004087">
    <property type="entry name" value="KH_dom"/>
</dbReference>
<evidence type="ECO:0000259" key="3">
    <source>
        <dbReference type="SMART" id="SM00322"/>
    </source>
</evidence>
<evidence type="ECO:0000313" key="4">
    <source>
        <dbReference type="EMBL" id="MCL7035060.1"/>
    </source>
</evidence>
<dbReference type="SUPFAM" id="SSF54791">
    <property type="entry name" value="Eukaryotic type KH-domain (KH-domain type I)"/>
    <property type="match status" value="1"/>
</dbReference>
<comment type="caution">
    <text evidence="4">The sequence shown here is derived from an EMBL/GenBank/DDBJ whole genome shotgun (WGS) entry which is preliminary data.</text>
</comment>
<sequence length="283" mass="31398">MCEDTRARIRVLDGALGTNDRIVILISSKEEPEARLSPAMNAVIRVFRRITGLSETDGEGSSSGGAVCSFRLLVASSQAINLIGKQGSLIKSIQESSAATVRVLSGEEVPHYATSDERIVEIQGEASKVLKALEAIVGHLRKFLVDHSVIPLFEKTGSAPTTQDRVTDIWVEKPQTLLHPPMVTDKYLFFLSLSQLRESKGMPTIKLWPHCGKVSLLPIFSISMLITFAFYNCRYCLWILGNGRTLMDSDSVWSPNQILTEMPPRLTISLMLHLLPFMEEVLQ</sequence>
<keyword evidence="1" id="KW-0677">Repeat</keyword>
<gene>
    <name evidence="4" type="ORF">MKW94_023948</name>
</gene>